<evidence type="ECO:0000256" key="5">
    <source>
        <dbReference type="PIRSR" id="PIRSR000097-2"/>
    </source>
</evidence>
<dbReference type="Pfam" id="PF00248">
    <property type="entry name" value="Aldo_ket_red"/>
    <property type="match status" value="1"/>
</dbReference>
<evidence type="ECO:0000259" key="7">
    <source>
        <dbReference type="Pfam" id="PF00248"/>
    </source>
</evidence>
<evidence type="ECO:0000313" key="8">
    <source>
        <dbReference type="EMBL" id="RXF69960.1"/>
    </source>
</evidence>
<dbReference type="AlphaFoldDB" id="A0A4Q0M9R4"/>
<dbReference type="SUPFAM" id="SSF51430">
    <property type="entry name" value="NAD(P)-linked oxidoreductase"/>
    <property type="match status" value="1"/>
</dbReference>
<organism evidence="8 9">
    <name type="scientific">Hansschlegelia zhihuaiae</name>
    <dbReference type="NCBI Taxonomy" id="405005"/>
    <lineage>
        <taxon>Bacteria</taxon>
        <taxon>Pseudomonadati</taxon>
        <taxon>Pseudomonadota</taxon>
        <taxon>Alphaproteobacteria</taxon>
        <taxon>Hyphomicrobiales</taxon>
        <taxon>Methylopilaceae</taxon>
        <taxon>Hansschlegelia</taxon>
    </lineage>
</organism>
<dbReference type="Proteomes" id="UP000289708">
    <property type="component" value="Unassembled WGS sequence"/>
</dbReference>
<accession>A0A4Q0M9R4</accession>
<dbReference type="InterPro" id="IPR018170">
    <property type="entry name" value="Aldo/ket_reductase_CS"/>
</dbReference>
<dbReference type="PRINTS" id="PR00069">
    <property type="entry name" value="ALDKETRDTASE"/>
</dbReference>
<dbReference type="RefSeq" id="WP_128778789.1">
    <property type="nucleotide sequence ID" value="NZ_RYFI01000019.1"/>
</dbReference>
<dbReference type="OrthoDB" id="9804790at2"/>
<dbReference type="FunFam" id="3.20.20.100:FF:000015">
    <property type="entry name" value="Oxidoreductase, aldo/keto reductase family"/>
    <property type="match status" value="1"/>
</dbReference>
<comment type="similarity">
    <text evidence="1">Belongs to the aldo/keto reductase family.</text>
</comment>
<name>A0A4Q0M9R4_9HYPH</name>
<dbReference type="PROSITE" id="PS00063">
    <property type="entry name" value="ALDOKETO_REDUCTASE_3"/>
    <property type="match status" value="1"/>
</dbReference>
<proteinExistence type="inferred from homology"/>
<keyword evidence="9" id="KW-1185">Reference proteome</keyword>
<dbReference type="InterPro" id="IPR036812">
    <property type="entry name" value="NAD(P)_OxRdtase_dom_sf"/>
</dbReference>
<feature type="site" description="Lowers pKa of active site Tyr" evidence="6">
    <location>
        <position position="77"/>
    </location>
</feature>
<feature type="binding site" evidence="5">
    <location>
        <position position="110"/>
    </location>
    <ligand>
        <name>substrate</name>
    </ligand>
</feature>
<evidence type="ECO:0000256" key="3">
    <source>
        <dbReference type="ARBA" id="ARBA00023002"/>
    </source>
</evidence>
<evidence type="ECO:0000256" key="2">
    <source>
        <dbReference type="ARBA" id="ARBA00022857"/>
    </source>
</evidence>
<keyword evidence="3" id="KW-0560">Oxidoreductase</keyword>
<evidence type="ECO:0000256" key="6">
    <source>
        <dbReference type="PIRSR" id="PIRSR000097-3"/>
    </source>
</evidence>
<dbReference type="InterPro" id="IPR020471">
    <property type="entry name" value="AKR"/>
</dbReference>
<dbReference type="PANTHER" id="PTHR43827">
    <property type="entry name" value="2,5-DIKETO-D-GLUCONIC ACID REDUCTASE"/>
    <property type="match status" value="1"/>
</dbReference>
<sequence length="300" mass="32601">MVDGVEGITLNNGVVMPAVGLGVYRSAPEETVDAIVHALRAGYRLIDTATVYGNEREVGEAIAGSGLPRSDVFVTTKLWISDFGRDEALRAFDISMEKLGLDVLDLYLLHFPVPSSFDRTVEAYQAAEMLLGEGRVRAIGVSNFRAGHLERLAAESSVVPAVNQVELHPFFSQREMRETHARLGIATQSWSPIGGVLVYDANDPDTATRLLDYPVITGMATRLGRTPAQVVLRWHLQHGLSPIPKSVNPERIAGNIAVFDFALSDDDMAALDGLDRGARGGPDPNEFDLAFFEQKLAAQT</sequence>
<keyword evidence="2" id="KW-0521">NADP</keyword>
<feature type="active site" description="Proton donor" evidence="4">
    <location>
        <position position="52"/>
    </location>
</feature>
<comment type="caution">
    <text evidence="8">The sequence shown here is derived from an EMBL/GenBank/DDBJ whole genome shotgun (WGS) entry which is preliminary data.</text>
</comment>
<dbReference type="GO" id="GO:0016616">
    <property type="term" value="F:oxidoreductase activity, acting on the CH-OH group of donors, NAD or NADP as acceptor"/>
    <property type="evidence" value="ECO:0007669"/>
    <property type="project" value="UniProtKB-ARBA"/>
</dbReference>
<feature type="domain" description="NADP-dependent oxidoreductase" evidence="7">
    <location>
        <begin position="25"/>
        <end position="275"/>
    </location>
</feature>
<dbReference type="PROSITE" id="PS00798">
    <property type="entry name" value="ALDOKETO_REDUCTASE_1"/>
    <property type="match status" value="1"/>
</dbReference>
<dbReference type="Gene3D" id="3.20.20.100">
    <property type="entry name" value="NADP-dependent oxidoreductase domain"/>
    <property type="match status" value="1"/>
</dbReference>
<gene>
    <name evidence="8" type="ORF">EK403_17685</name>
</gene>
<evidence type="ECO:0000256" key="1">
    <source>
        <dbReference type="ARBA" id="ARBA00007905"/>
    </source>
</evidence>
<protein>
    <submittedName>
        <fullName evidence="8">Aldo/keto reductase</fullName>
    </submittedName>
</protein>
<evidence type="ECO:0000313" key="9">
    <source>
        <dbReference type="Proteomes" id="UP000289708"/>
    </source>
</evidence>
<reference evidence="8 9" key="1">
    <citation type="submission" date="2018-12" db="EMBL/GenBank/DDBJ databases">
        <title>bacterium Hansschlegelia zhihuaiae S113.</title>
        <authorList>
            <person name="He J."/>
        </authorList>
    </citation>
    <scope>NUCLEOTIDE SEQUENCE [LARGE SCALE GENOMIC DNA]</scope>
    <source>
        <strain evidence="8 9">S 113</strain>
    </source>
</reference>
<dbReference type="PIRSF" id="PIRSF000097">
    <property type="entry name" value="AKR"/>
    <property type="match status" value="1"/>
</dbReference>
<dbReference type="InterPro" id="IPR023210">
    <property type="entry name" value="NADP_OxRdtase_dom"/>
</dbReference>
<evidence type="ECO:0000256" key="4">
    <source>
        <dbReference type="PIRSR" id="PIRSR000097-1"/>
    </source>
</evidence>
<dbReference type="EMBL" id="RYFI01000019">
    <property type="protein sequence ID" value="RXF69960.1"/>
    <property type="molecule type" value="Genomic_DNA"/>
</dbReference>
<dbReference type="PANTHER" id="PTHR43827:SF3">
    <property type="entry name" value="NADP-DEPENDENT OXIDOREDUCTASE DOMAIN-CONTAINING PROTEIN"/>
    <property type="match status" value="1"/>
</dbReference>